<accession>A0A1Y2CMQ3</accession>
<evidence type="ECO:0008006" key="7">
    <source>
        <dbReference type="Google" id="ProtNLM"/>
    </source>
</evidence>
<comment type="similarity">
    <text evidence="2">Belongs to the HIR3 family.</text>
</comment>
<dbReference type="GO" id="GO:0000417">
    <property type="term" value="C:HIR complex"/>
    <property type="evidence" value="ECO:0007669"/>
    <property type="project" value="TreeGrafter"/>
</dbReference>
<dbReference type="GO" id="GO:0031491">
    <property type="term" value="F:nucleosome binding"/>
    <property type="evidence" value="ECO:0007669"/>
    <property type="project" value="TreeGrafter"/>
</dbReference>
<dbReference type="PANTHER" id="PTHR15502:SF7">
    <property type="entry name" value="CALCINEURIN-BINDING PROTEIN CABIN-1"/>
    <property type="match status" value="1"/>
</dbReference>
<dbReference type="STRING" id="329046.A0A1Y2CMQ3"/>
<evidence type="ECO:0000256" key="3">
    <source>
        <dbReference type="ARBA" id="ARBA00023242"/>
    </source>
</evidence>
<keyword evidence="6" id="KW-1185">Reference proteome</keyword>
<dbReference type="InterPro" id="IPR033053">
    <property type="entry name" value="Hir3/CABIN1"/>
</dbReference>
<comment type="caution">
    <text evidence="5">The sequence shown here is derived from an EMBL/GenBank/DDBJ whole genome shotgun (WGS) entry which is preliminary data.</text>
</comment>
<dbReference type="Proteomes" id="UP000193642">
    <property type="component" value="Unassembled WGS sequence"/>
</dbReference>
<dbReference type="OrthoDB" id="77564at2759"/>
<organism evidence="5 6">
    <name type="scientific">Rhizoclosmatium globosum</name>
    <dbReference type="NCBI Taxonomy" id="329046"/>
    <lineage>
        <taxon>Eukaryota</taxon>
        <taxon>Fungi</taxon>
        <taxon>Fungi incertae sedis</taxon>
        <taxon>Chytridiomycota</taxon>
        <taxon>Chytridiomycota incertae sedis</taxon>
        <taxon>Chytridiomycetes</taxon>
        <taxon>Chytridiales</taxon>
        <taxon>Chytriomycetaceae</taxon>
        <taxon>Rhizoclosmatium</taxon>
    </lineage>
</organism>
<keyword evidence="3" id="KW-0539">Nucleus</keyword>
<evidence type="ECO:0000256" key="1">
    <source>
        <dbReference type="ARBA" id="ARBA00004123"/>
    </source>
</evidence>
<protein>
    <recommendedName>
        <fullName evidence="7">Histone transcription regulator 3 homolog</fullName>
    </recommendedName>
</protein>
<feature type="region of interest" description="Disordered" evidence="4">
    <location>
        <begin position="1013"/>
        <end position="1050"/>
    </location>
</feature>
<sequence length="1123" mass="128222">MGDEWLLRKYWVQAQMNEHFNHISSAVDTYKDCLEVSFRRKNLPAVVLANCRFHSKISKETIKSRLQSISLEQYLRLAENEFSHGNFKSVLNKLHPFLFQDNTFPAWFSALLFPDTAAAASNYSFLTNALVLELEVSQRIRILTMLERAYSQTGMVTELFIARVFLVVSEVRNVLTLKGPELLKRIATLSTILKNLLDMLVLNEGQDLFRILKDNDAMLPVLDFMGCSSTENVIKDVLSGLFAAARLAWVIVKLCSFKRYQRDDVLVNFALRTWSVMYYVCKTLETKKAKRVGLEWLFLAHSQLGEVSICGRDDAFFLNLVIRICLAKKGGESMSELYQGFCCLYGLTNTVDPDSPLLEHNSDLRDFDEKAAAAVFAPLSKFVKDKLATQNYKSITSDIRDSIDTISEKFSEPPFKNYEVSLNRSLIDKFLVSGIHGKQTRSIGIVAVIPHKVEYYDLYKDIFFIRGKLSCIQRRAVVGVKTKKSFESLEIASEEFLHNLYMNPFSVNAWLLSADVYCSLSYEYLSWNANDIIANIQLIREYQLKSFHCYEQVLCLLKDRQFTVFNDGQIESNLTVAEHSLFSWGNFGFLCYSMIASPINCIAVKSSTLKSRTVWASRYAEMNSNAALVAEGFDTVEAAEALGKSILLSRGIEAFRMAHKADSAEWRYPFMLGKMSIMSDQDVEVVVDYFEKAIELLPEDSGMKEQETILDVHYCLVSFLCKRLYAGKVEPDYVIAVLEKSTLNKDGSMTPTETEAREDRTMEAYDKIQQELTYMKLIDKKKWQHRPYYKSYWLYKNIYNDLEKAKAELLNIFQLRSNARSFINFWKPEFERPGRHYVYIHKYTMALISVLRDLKDLESLRHLVRKSQKAYDVLLYPQAVWKAGFDAMNELLLEKVKEVTWTQFVKTIPQKEFLAHAPALEKKFMWSNNEERTEDASFLHTAFHLKKLNEGMEDDTLISRILVLLYCKLFLAHLETNASVEENETLAEDSSSYFALVLRRCLVACKIPWNKRPTAEQDAGEAEGDANAATNGAESSQGVATENGTARVEGNDVMQGVEALETSVENTGTHTSPEKNGLNAIDAPVQGVEDVEALDPAQFENIFNMNPFVKDKEGDISVVHEEI</sequence>
<dbReference type="EMBL" id="MCGO01000012">
    <property type="protein sequence ID" value="ORY48299.1"/>
    <property type="molecule type" value="Genomic_DNA"/>
</dbReference>
<evidence type="ECO:0000256" key="4">
    <source>
        <dbReference type="SAM" id="MobiDB-lite"/>
    </source>
</evidence>
<evidence type="ECO:0000256" key="2">
    <source>
        <dbReference type="ARBA" id="ARBA00007335"/>
    </source>
</evidence>
<feature type="compositionally biased region" description="Low complexity" evidence="4">
    <location>
        <begin position="1025"/>
        <end position="1034"/>
    </location>
</feature>
<feature type="compositionally biased region" description="Polar residues" evidence="4">
    <location>
        <begin position="1035"/>
        <end position="1044"/>
    </location>
</feature>
<reference evidence="5 6" key="1">
    <citation type="submission" date="2016-07" db="EMBL/GenBank/DDBJ databases">
        <title>Pervasive Adenine N6-methylation of Active Genes in Fungi.</title>
        <authorList>
            <consortium name="DOE Joint Genome Institute"/>
            <person name="Mondo S.J."/>
            <person name="Dannebaum R.O."/>
            <person name="Kuo R.C."/>
            <person name="Labutti K."/>
            <person name="Haridas S."/>
            <person name="Kuo A."/>
            <person name="Salamov A."/>
            <person name="Ahrendt S.R."/>
            <person name="Lipzen A."/>
            <person name="Sullivan W."/>
            <person name="Andreopoulos W.B."/>
            <person name="Clum A."/>
            <person name="Lindquist E."/>
            <person name="Daum C."/>
            <person name="Ramamoorthy G.K."/>
            <person name="Gryganskyi A."/>
            <person name="Culley D."/>
            <person name="Magnuson J.K."/>
            <person name="James T.Y."/>
            <person name="O'Malley M.A."/>
            <person name="Stajich J.E."/>
            <person name="Spatafora J.W."/>
            <person name="Visel A."/>
            <person name="Grigoriev I.V."/>
        </authorList>
    </citation>
    <scope>NUCLEOTIDE SEQUENCE [LARGE SCALE GENOMIC DNA]</scope>
    <source>
        <strain evidence="5 6">JEL800</strain>
    </source>
</reference>
<gene>
    <name evidence="5" type="ORF">BCR33DRAFT_63821</name>
</gene>
<evidence type="ECO:0000313" key="5">
    <source>
        <dbReference type="EMBL" id="ORY48299.1"/>
    </source>
</evidence>
<name>A0A1Y2CMQ3_9FUNG</name>
<dbReference type="GO" id="GO:0006325">
    <property type="term" value="P:chromatin organization"/>
    <property type="evidence" value="ECO:0007669"/>
    <property type="project" value="InterPro"/>
</dbReference>
<dbReference type="GO" id="GO:0005634">
    <property type="term" value="C:nucleus"/>
    <property type="evidence" value="ECO:0007669"/>
    <property type="project" value="UniProtKB-SubCell"/>
</dbReference>
<evidence type="ECO:0000313" key="6">
    <source>
        <dbReference type="Proteomes" id="UP000193642"/>
    </source>
</evidence>
<comment type="subcellular location">
    <subcellularLocation>
        <location evidence="1">Nucleus</location>
    </subcellularLocation>
</comment>
<dbReference type="AlphaFoldDB" id="A0A1Y2CMQ3"/>
<dbReference type="PANTHER" id="PTHR15502">
    <property type="entry name" value="CALCINEURIN-BINDING PROTEIN CABIN 1-RELATED"/>
    <property type="match status" value="1"/>
</dbReference>
<proteinExistence type="inferred from homology"/>